<dbReference type="Gene3D" id="1.10.150.130">
    <property type="match status" value="1"/>
</dbReference>
<evidence type="ECO:0000259" key="6">
    <source>
        <dbReference type="PROSITE" id="PS51898"/>
    </source>
</evidence>
<dbReference type="InterPro" id="IPR050090">
    <property type="entry name" value="Tyrosine_recombinase_XerCD"/>
</dbReference>
<dbReference type="SUPFAM" id="SSF56349">
    <property type="entry name" value="DNA breaking-rejoining enzymes"/>
    <property type="match status" value="1"/>
</dbReference>
<dbReference type="Gene3D" id="1.10.443.10">
    <property type="entry name" value="Intergrase catalytic core"/>
    <property type="match status" value="1"/>
</dbReference>
<accession>A0ABW8ZJY6</accession>
<protein>
    <submittedName>
        <fullName evidence="8">Site-specific integrase</fullName>
    </submittedName>
</protein>
<organism evidence="8 9">
    <name type="scientific">Paraburkholderia agricolaris</name>
    <dbReference type="NCBI Taxonomy" id="2152888"/>
    <lineage>
        <taxon>Bacteria</taxon>
        <taxon>Pseudomonadati</taxon>
        <taxon>Pseudomonadota</taxon>
        <taxon>Betaproteobacteria</taxon>
        <taxon>Burkholderiales</taxon>
        <taxon>Burkholderiaceae</taxon>
        <taxon>Paraburkholderia</taxon>
    </lineage>
</organism>
<keyword evidence="3 5" id="KW-0238">DNA-binding</keyword>
<dbReference type="InterPro" id="IPR011010">
    <property type="entry name" value="DNA_brk_join_enz"/>
</dbReference>
<evidence type="ECO:0000313" key="9">
    <source>
        <dbReference type="Proteomes" id="UP001629249"/>
    </source>
</evidence>
<proteinExistence type="inferred from homology"/>
<dbReference type="CDD" id="cd00397">
    <property type="entry name" value="DNA_BRE_C"/>
    <property type="match status" value="1"/>
</dbReference>
<dbReference type="PROSITE" id="PS51900">
    <property type="entry name" value="CB"/>
    <property type="match status" value="1"/>
</dbReference>
<evidence type="ECO:0000259" key="7">
    <source>
        <dbReference type="PROSITE" id="PS51900"/>
    </source>
</evidence>
<sequence>MRLVFATEDFVYAGRPRPGFPLILGDDVSPVEPFHGYLRYLLLEGGKALDVKTWENYGRYLWDFARFLQANELEWNAPFRAVGESVVRVYRDWQANDLGLSPSTINHRLRLVAGFYRWAVEQGKLERLPFTQTDVTVHGIEHDLAHVTGGSQTVSRPDIMLDEWQSEPVFLTAEQAGLARQAIKSTSQRLLFDLMARVGLRSVEARTFPLAYVFDPATKPYHKPGTLIDVRLDPRQMEIKFDKPRVVHVPYSLMEDMYAYTQFERNRHVVPGREQNTLLLTVTGNAYSKGSAHKVMLDLGRKVGFAVRPLMLRHSYAIHTLMLLRANPSIKLEPLMYVRDRLGHTSVQMTMVYLRQIERLLGAEALSMMDEFDRLYDVTSALRAFAADTSVLGC</sequence>
<evidence type="ECO:0000313" key="8">
    <source>
        <dbReference type="EMBL" id="MFL9882885.1"/>
    </source>
</evidence>
<dbReference type="InterPro" id="IPR004107">
    <property type="entry name" value="Integrase_SAM-like_N"/>
</dbReference>
<dbReference type="InterPro" id="IPR013762">
    <property type="entry name" value="Integrase-like_cat_sf"/>
</dbReference>
<dbReference type="Proteomes" id="UP001629249">
    <property type="component" value="Unassembled WGS sequence"/>
</dbReference>
<dbReference type="PANTHER" id="PTHR30349:SF64">
    <property type="entry name" value="PROPHAGE INTEGRASE INTD-RELATED"/>
    <property type="match status" value="1"/>
</dbReference>
<evidence type="ECO:0000256" key="3">
    <source>
        <dbReference type="ARBA" id="ARBA00023125"/>
    </source>
</evidence>
<dbReference type="RefSeq" id="WP_408327312.1">
    <property type="nucleotide sequence ID" value="NZ_JAQQFH010000004.1"/>
</dbReference>
<comment type="caution">
    <text evidence="8">The sequence shown here is derived from an EMBL/GenBank/DDBJ whole genome shotgun (WGS) entry which is preliminary data.</text>
</comment>
<evidence type="ECO:0000256" key="5">
    <source>
        <dbReference type="PROSITE-ProRule" id="PRU01248"/>
    </source>
</evidence>
<dbReference type="InterPro" id="IPR044068">
    <property type="entry name" value="CB"/>
</dbReference>
<dbReference type="InterPro" id="IPR002104">
    <property type="entry name" value="Integrase_catalytic"/>
</dbReference>
<dbReference type="EMBL" id="JAQQFN010000004">
    <property type="protein sequence ID" value="MFL9882885.1"/>
    <property type="molecule type" value="Genomic_DNA"/>
</dbReference>
<keyword evidence="2" id="KW-0229">DNA integration</keyword>
<evidence type="ECO:0000256" key="2">
    <source>
        <dbReference type="ARBA" id="ARBA00022908"/>
    </source>
</evidence>
<dbReference type="PANTHER" id="PTHR30349">
    <property type="entry name" value="PHAGE INTEGRASE-RELATED"/>
    <property type="match status" value="1"/>
</dbReference>
<reference evidence="8 9" key="1">
    <citation type="journal article" date="2024" name="Chem. Sci.">
        <title>Discovery of megapolipeptins by genome mining of a Burkholderiales bacteria collection.</title>
        <authorList>
            <person name="Paulo B.S."/>
            <person name="Recchia M.J.J."/>
            <person name="Lee S."/>
            <person name="Fergusson C.H."/>
            <person name="Romanowski S.B."/>
            <person name="Hernandez A."/>
            <person name="Krull N."/>
            <person name="Liu D.Y."/>
            <person name="Cavanagh H."/>
            <person name="Bos A."/>
            <person name="Gray C.A."/>
            <person name="Murphy B.T."/>
            <person name="Linington R.G."/>
            <person name="Eustaquio A.S."/>
        </authorList>
    </citation>
    <scope>NUCLEOTIDE SEQUENCE [LARGE SCALE GENOMIC DNA]</scope>
    <source>
        <strain evidence="8 9">RL16-012-BIC-B</strain>
    </source>
</reference>
<comment type="similarity">
    <text evidence="1">Belongs to the 'phage' integrase family.</text>
</comment>
<feature type="domain" description="Tyr recombinase" evidence="6">
    <location>
        <begin position="166"/>
        <end position="366"/>
    </location>
</feature>
<evidence type="ECO:0000256" key="1">
    <source>
        <dbReference type="ARBA" id="ARBA00008857"/>
    </source>
</evidence>
<feature type="domain" description="Core-binding (CB)" evidence="7">
    <location>
        <begin position="28"/>
        <end position="120"/>
    </location>
</feature>
<dbReference type="Pfam" id="PF02899">
    <property type="entry name" value="Phage_int_SAM_1"/>
    <property type="match status" value="1"/>
</dbReference>
<dbReference type="InterPro" id="IPR010998">
    <property type="entry name" value="Integrase_recombinase_N"/>
</dbReference>
<keyword evidence="4" id="KW-0233">DNA recombination</keyword>
<gene>
    <name evidence="8" type="ORF">PQR66_07605</name>
</gene>
<name>A0ABW8ZJY6_9BURK</name>
<keyword evidence="9" id="KW-1185">Reference proteome</keyword>
<dbReference type="PROSITE" id="PS51898">
    <property type="entry name" value="TYR_RECOMBINASE"/>
    <property type="match status" value="1"/>
</dbReference>
<evidence type="ECO:0000256" key="4">
    <source>
        <dbReference type="ARBA" id="ARBA00023172"/>
    </source>
</evidence>